<dbReference type="AlphaFoldDB" id="A0A177NDT4"/>
<evidence type="ECO:0000259" key="1">
    <source>
        <dbReference type="Pfam" id="PF00685"/>
    </source>
</evidence>
<dbReference type="Pfam" id="PF00685">
    <property type="entry name" value="Sulfotransfer_1"/>
    <property type="match status" value="1"/>
</dbReference>
<dbReference type="Proteomes" id="UP000077628">
    <property type="component" value="Unassembled WGS sequence"/>
</dbReference>
<organism evidence="2 3">
    <name type="scientific">Methylomonas koyamae</name>
    <dbReference type="NCBI Taxonomy" id="702114"/>
    <lineage>
        <taxon>Bacteria</taxon>
        <taxon>Pseudomonadati</taxon>
        <taxon>Pseudomonadota</taxon>
        <taxon>Gammaproteobacteria</taxon>
        <taxon>Methylococcales</taxon>
        <taxon>Methylococcaceae</taxon>
        <taxon>Methylomonas</taxon>
    </lineage>
</organism>
<dbReference type="EMBL" id="LUUK01000194">
    <property type="protein sequence ID" value="OAI15210.1"/>
    <property type="molecule type" value="Genomic_DNA"/>
</dbReference>
<keyword evidence="3" id="KW-1185">Reference proteome</keyword>
<dbReference type="InterPro" id="IPR027417">
    <property type="entry name" value="P-loop_NTPase"/>
</dbReference>
<dbReference type="RefSeq" id="WP_064030645.1">
    <property type="nucleotide sequence ID" value="NZ_LUUK01000194.1"/>
</dbReference>
<dbReference type="STRING" id="702114.A1355_10740"/>
<feature type="domain" description="Sulfotransferase" evidence="1">
    <location>
        <begin position="44"/>
        <end position="220"/>
    </location>
</feature>
<dbReference type="GO" id="GO:0008146">
    <property type="term" value="F:sulfotransferase activity"/>
    <property type="evidence" value="ECO:0007669"/>
    <property type="project" value="InterPro"/>
</dbReference>
<dbReference type="InterPro" id="IPR000863">
    <property type="entry name" value="Sulfotransferase_dom"/>
</dbReference>
<evidence type="ECO:0000313" key="3">
    <source>
        <dbReference type="Proteomes" id="UP000077628"/>
    </source>
</evidence>
<comment type="caution">
    <text evidence="2">The sequence shown here is derived from an EMBL/GenBank/DDBJ whole genome shotgun (WGS) entry which is preliminary data.</text>
</comment>
<reference evidence="3" key="1">
    <citation type="submission" date="2016-03" db="EMBL/GenBank/DDBJ databases">
        <authorList>
            <person name="Heylen K."/>
            <person name="De Vos P."/>
            <person name="Vekeman B."/>
        </authorList>
    </citation>
    <scope>NUCLEOTIDE SEQUENCE [LARGE SCALE GENOMIC DNA]</scope>
    <source>
        <strain evidence="3">R-45383</strain>
    </source>
</reference>
<proteinExistence type="predicted"/>
<protein>
    <recommendedName>
        <fullName evidence="1">Sulfotransferase domain-containing protein</fullName>
    </recommendedName>
</protein>
<accession>A0A177NDT4</accession>
<gene>
    <name evidence="2" type="ORF">A1355_10740</name>
</gene>
<name>A0A177NDT4_9GAMM</name>
<dbReference type="SUPFAM" id="SSF52540">
    <property type="entry name" value="P-loop containing nucleoside triphosphate hydrolases"/>
    <property type="match status" value="1"/>
</dbReference>
<evidence type="ECO:0000313" key="2">
    <source>
        <dbReference type="EMBL" id="OAI15210.1"/>
    </source>
</evidence>
<dbReference type="Gene3D" id="3.40.50.300">
    <property type="entry name" value="P-loop containing nucleotide triphosphate hydrolases"/>
    <property type="match status" value="1"/>
</dbReference>
<sequence length="251" mass="28128">MIRQIISGMTGLTWFEPALVKGIDPSDPANIVFKTDAFYSWHFVPVAEVQRKLIENGARSIFVVRNIYAMTLSMYHHFADNIDWEIGRGANKSDFFASLSKDEGISRIICRRQSDGFNWQGIGGQLFQMQKMLEFAAAGSALILTFEQLVEDKAVCVRRCAEFLSLELTEQQVEAICLDSAFSTMQKKAESDGGGSHFRAGLTKGYFDSISAENKELIQEQLDRSAPELAGYAAKLGIPFITDWHNGYEWA</sequence>